<protein>
    <submittedName>
        <fullName evidence="11">Fungal pheromone STE3G-protein-coupled receptor</fullName>
    </submittedName>
</protein>
<gene>
    <name evidence="11" type="ORF">K431DRAFT_212106</name>
</gene>
<evidence type="ECO:0000256" key="2">
    <source>
        <dbReference type="ARBA" id="ARBA00011085"/>
    </source>
</evidence>
<name>A0A9P4Q2W2_9PEZI</name>
<keyword evidence="12" id="KW-1185">Reference proteome</keyword>
<dbReference type="PANTHER" id="PTHR28097:SF1">
    <property type="entry name" value="PHEROMONE A FACTOR RECEPTOR"/>
    <property type="match status" value="1"/>
</dbReference>
<dbReference type="PRINTS" id="PR00899">
    <property type="entry name" value="GPCRSTE3"/>
</dbReference>
<feature type="transmembrane region" description="Helical" evidence="10">
    <location>
        <begin position="170"/>
        <end position="186"/>
    </location>
</feature>
<feature type="non-terminal residue" evidence="11">
    <location>
        <position position="1"/>
    </location>
</feature>
<proteinExistence type="inferred from homology"/>
<evidence type="ECO:0000313" key="12">
    <source>
        <dbReference type="Proteomes" id="UP000799441"/>
    </source>
</evidence>
<keyword evidence="5 10" id="KW-1133">Transmembrane helix</keyword>
<keyword evidence="9" id="KW-0807">Transducer</keyword>
<dbReference type="OrthoDB" id="2874149at2759"/>
<dbReference type="InterPro" id="IPR001499">
    <property type="entry name" value="GPCR_STE3"/>
</dbReference>
<feature type="transmembrane region" description="Helical" evidence="10">
    <location>
        <begin position="268"/>
        <end position="284"/>
    </location>
</feature>
<evidence type="ECO:0000256" key="3">
    <source>
        <dbReference type="ARBA" id="ARBA00022507"/>
    </source>
</evidence>
<feature type="non-terminal residue" evidence="11">
    <location>
        <position position="337"/>
    </location>
</feature>
<dbReference type="AlphaFoldDB" id="A0A9P4Q2W2"/>
<dbReference type="GO" id="GO:0005886">
    <property type="term" value="C:plasma membrane"/>
    <property type="evidence" value="ECO:0007669"/>
    <property type="project" value="TreeGrafter"/>
</dbReference>
<keyword evidence="6" id="KW-0297">G-protein coupled receptor</keyword>
<keyword evidence="8 11" id="KW-0675">Receptor</keyword>
<evidence type="ECO:0000256" key="6">
    <source>
        <dbReference type="ARBA" id="ARBA00023040"/>
    </source>
</evidence>
<comment type="caution">
    <text evidence="11">The sequence shown here is derived from an EMBL/GenBank/DDBJ whole genome shotgun (WGS) entry which is preliminary data.</text>
</comment>
<evidence type="ECO:0000256" key="1">
    <source>
        <dbReference type="ARBA" id="ARBA00004141"/>
    </source>
</evidence>
<dbReference type="CDD" id="cd14966">
    <property type="entry name" value="7tmD_STE3"/>
    <property type="match status" value="1"/>
</dbReference>
<evidence type="ECO:0000256" key="4">
    <source>
        <dbReference type="ARBA" id="ARBA00022692"/>
    </source>
</evidence>
<evidence type="ECO:0000256" key="9">
    <source>
        <dbReference type="ARBA" id="ARBA00023224"/>
    </source>
</evidence>
<feature type="transmembrane region" description="Helical" evidence="10">
    <location>
        <begin position="6"/>
        <end position="24"/>
    </location>
</feature>
<evidence type="ECO:0000313" key="11">
    <source>
        <dbReference type="EMBL" id="KAF2719583.1"/>
    </source>
</evidence>
<feature type="transmembrane region" description="Helical" evidence="10">
    <location>
        <begin position="31"/>
        <end position="54"/>
    </location>
</feature>
<evidence type="ECO:0000256" key="5">
    <source>
        <dbReference type="ARBA" id="ARBA00022989"/>
    </source>
</evidence>
<dbReference type="Pfam" id="PF02076">
    <property type="entry name" value="STE3"/>
    <property type="match status" value="1"/>
</dbReference>
<sequence length="337" mass="38018">YPSAVGLAIASIFVIILMLPPMWWHARNRNLGATLLVGWLVLLNLFTFINALIWPNDDISNWYDGNVLCDIQVKFQIAARVGAPAANACVLRALAIVMDTDRATLGQSAAERRRNHTVELLWAVGFPLSMFLAHYIVQWNRYYLFGISGCVAGVSDSWVTLVLINLPGPVWTLVNVYYAVLILIRLHKYRVSFTSLLESRGTTRSRFLRLFCLCIFWLLVSLPVQFYVLFVNINVTHSPYSWTEIHDTERWRTIVMIPSDGRVIFDRYIWLGGGIMVFVFFGMGKDAMAMYKGGLCTIGLGRVFPSLKAGQQALPPASYGSTFSSIGSKAKMLFRRK</sequence>
<comment type="similarity">
    <text evidence="2">Belongs to the G-protein coupled receptor 4 family.</text>
</comment>
<evidence type="ECO:0000256" key="8">
    <source>
        <dbReference type="ARBA" id="ARBA00023170"/>
    </source>
</evidence>
<dbReference type="EMBL" id="MU003809">
    <property type="protein sequence ID" value="KAF2719583.1"/>
    <property type="molecule type" value="Genomic_DNA"/>
</dbReference>
<evidence type="ECO:0000256" key="7">
    <source>
        <dbReference type="ARBA" id="ARBA00023136"/>
    </source>
</evidence>
<feature type="transmembrane region" description="Helical" evidence="10">
    <location>
        <begin position="120"/>
        <end position="137"/>
    </location>
</feature>
<evidence type="ECO:0000256" key="10">
    <source>
        <dbReference type="SAM" id="Phobius"/>
    </source>
</evidence>
<keyword evidence="4 10" id="KW-0812">Transmembrane</keyword>
<dbReference type="Proteomes" id="UP000799441">
    <property type="component" value="Unassembled WGS sequence"/>
</dbReference>
<feature type="transmembrane region" description="Helical" evidence="10">
    <location>
        <begin position="142"/>
        <end position="164"/>
    </location>
</feature>
<dbReference type="GO" id="GO:0004932">
    <property type="term" value="F:mating-type factor pheromone receptor activity"/>
    <property type="evidence" value="ECO:0007669"/>
    <property type="project" value="InterPro"/>
</dbReference>
<organism evidence="11 12">
    <name type="scientific">Polychaeton citri CBS 116435</name>
    <dbReference type="NCBI Taxonomy" id="1314669"/>
    <lineage>
        <taxon>Eukaryota</taxon>
        <taxon>Fungi</taxon>
        <taxon>Dikarya</taxon>
        <taxon>Ascomycota</taxon>
        <taxon>Pezizomycotina</taxon>
        <taxon>Dothideomycetes</taxon>
        <taxon>Dothideomycetidae</taxon>
        <taxon>Capnodiales</taxon>
        <taxon>Capnodiaceae</taxon>
        <taxon>Polychaeton</taxon>
    </lineage>
</organism>
<reference evidence="11" key="1">
    <citation type="journal article" date="2020" name="Stud. Mycol.">
        <title>101 Dothideomycetes genomes: a test case for predicting lifestyles and emergence of pathogens.</title>
        <authorList>
            <person name="Haridas S."/>
            <person name="Albert R."/>
            <person name="Binder M."/>
            <person name="Bloem J."/>
            <person name="Labutti K."/>
            <person name="Salamov A."/>
            <person name="Andreopoulos B."/>
            <person name="Baker S."/>
            <person name="Barry K."/>
            <person name="Bills G."/>
            <person name="Bluhm B."/>
            <person name="Cannon C."/>
            <person name="Castanera R."/>
            <person name="Culley D."/>
            <person name="Daum C."/>
            <person name="Ezra D."/>
            <person name="Gonzalez J."/>
            <person name="Henrissat B."/>
            <person name="Kuo A."/>
            <person name="Liang C."/>
            <person name="Lipzen A."/>
            <person name="Lutzoni F."/>
            <person name="Magnuson J."/>
            <person name="Mondo S."/>
            <person name="Nolan M."/>
            <person name="Ohm R."/>
            <person name="Pangilinan J."/>
            <person name="Park H.-J."/>
            <person name="Ramirez L."/>
            <person name="Alfaro M."/>
            <person name="Sun H."/>
            <person name="Tritt A."/>
            <person name="Yoshinaga Y."/>
            <person name="Zwiers L.-H."/>
            <person name="Turgeon B."/>
            <person name="Goodwin S."/>
            <person name="Spatafora J."/>
            <person name="Crous P."/>
            <person name="Grigoriev I."/>
        </authorList>
    </citation>
    <scope>NUCLEOTIDE SEQUENCE</scope>
    <source>
        <strain evidence="11">CBS 116435</strain>
    </source>
</reference>
<accession>A0A9P4Q2W2</accession>
<feature type="transmembrane region" description="Helical" evidence="10">
    <location>
        <begin position="207"/>
        <end position="230"/>
    </location>
</feature>
<dbReference type="GO" id="GO:0000750">
    <property type="term" value="P:pheromone-dependent signal transduction involved in conjugation with cellular fusion"/>
    <property type="evidence" value="ECO:0007669"/>
    <property type="project" value="TreeGrafter"/>
</dbReference>
<comment type="subcellular location">
    <subcellularLocation>
        <location evidence="1">Membrane</location>
        <topology evidence="1">Multi-pass membrane protein</topology>
    </subcellularLocation>
</comment>
<keyword evidence="3" id="KW-0589">Pheromone response</keyword>
<keyword evidence="7 10" id="KW-0472">Membrane</keyword>
<dbReference type="PANTHER" id="PTHR28097">
    <property type="entry name" value="PHEROMONE A FACTOR RECEPTOR"/>
    <property type="match status" value="1"/>
</dbReference>